<dbReference type="PANTHER" id="PTHR37162:SF1">
    <property type="entry name" value="BED-TYPE DOMAIN-CONTAINING PROTEIN"/>
    <property type="match status" value="1"/>
</dbReference>
<name>A0A3N0Y9C4_ANAGA</name>
<evidence type="ECO:0000256" key="1">
    <source>
        <dbReference type="SAM" id="MobiDB-lite"/>
    </source>
</evidence>
<dbReference type="InterPro" id="IPR012337">
    <property type="entry name" value="RNaseH-like_sf"/>
</dbReference>
<proteinExistence type="predicted"/>
<dbReference type="PANTHER" id="PTHR37162">
    <property type="entry name" value="HAT FAMILY DIMERISATION DOMAINCONTAINING PROTEIN-RELATED"/>
    <property type="match status" value="1"/>
</dbReference>
<dbReference type="AlphaFoldDB" id="A0A3N0Y9C4"/>
<dbReference type="InterPro" id="IPR008906">
    <property type="entry name" value="HATC_C_dom"/>
</dbReference>
<dbReference type="GO" id="GO:0046983">
    <property type="term" value="F:protein dimerization activity"/>
    <property type="evidence" value="ECO:0007669"/>
    <property type="project" value="InterPro"/>
</dbReference>
<evidence type="ECO:0000259" key="2">
    <source>
        <dbReference type="Pfam" id="PF05699"/>
    </source>
</evidence>
<gene>
    <name evidence="3" type="ORF">DPX16_8598</name>
</gene>
<keyword evidence="4" id="KW-1185">Reference proteome</keyword>
<feature type="domain" description="HAT C-terminal dimerisation" evidence="2">
    <location>
        <begin position="241"/>
        <end position="293"/>
    </location>
</feature>
<evidence type="ECO:0000313" key="4">
    <source>
        <dbReference type="Proteomes" id="UP000281406"/>
    </source>
</evidence>
<evidence type="ECO:0000313" key="3">
    <source>
        <dbReference type="EMBL" id="ROL42852.1"/>
    </source>
</evidence>
<feature type="region of interest" description="Disordered" evidence="1">
    <location>
        <begin position="332"/>
        <end position="373"/>
    </location>
</feature>
<comment type="caution">
    <text evidence="3">The sequence shown here is derived from an EMBL/GenBank/DDBJ whole genome shotgun (WGS) entry which is preliminary data.</text>
</comment>
<reference evidence="3 4" key="1">
    <citation type="submission" date="2018-10" db="EMBL/GenBank/DDBJ databases">
        <title>Genome assembly for a Yunnan-Guizhou Plateau 3E fish, Anabarilius grahami (Regan), and its evolutionary and genetic applications.</title>
        <authorList>
            <person name="Jiang W."/>
        </authorList>
    </citation>
    <scope>NUCLEOTIDE SEQUENCE [LARGE SCALE GENOMIC DNA]</scope>
    <source>
        <strain evidence="3">AG-KIZ</strain>
        <tissue evidence="3">Muscle</tissue>
    </source>
</reference>
<dbReference type="Pfam" id="PF05699">
    <property type="entry name" value="Dimer_Tnp_hAT"/>
    <property type="match status" value="1"/>
</dbReference>
<feature type="compositionally biased region" description="Basic and acidic residues" evidence="1">
    <location>
        <begin position="339"/>
        <end position="355"/>
    </location>
</feature>
<dbReference type="OrthoDB" id="6782434at2759"/>
<sequence length="395" mass="45742">MAHILHNCGRHAGDKLRIDIENIVTKFYNHFSSSAKRVQELKEVFEFVDEEYTALYKNVPTQWLKRCPSALWKLLTNVEDGEDVPCELQAYLMFLQNSLKVFFDAVFKVEGDQTTVCELFELMTNLKLILSQREQDRFFGLETSTLLQQFPTAQAAVIEQDFLTFYQIALAYLNKWFDFTDGNYLKHISCLAIKRKFSFQDLRGAAEALKISFKLDMNQLYDEFCILLPCVKEIATTTNPVASKWTALLKHVSAPNMTALASLALSIPVTNAFVERMFSLMTAAWTETRNRATVELIKSELLVKVNYSYTCQEFYRHISQAGNGLELRRHRGTHTRRGTTKETWEHTGDWKESLRRIPTQQKDSSADRPRRYRGFRNVSAKRTALLEVYSSDRMV</sequence>
<dbReference type="SUPFAM" id="SSF53098">
    <property type="entry name" value="Ribonuclease H-like"/>
    <property type="match status" value="1"/>
</dbReference>
<accession>A0A3N0Y9C4</accession>
<dbReference type="Proteomes" id="UP000281406">
    <property type="component" value="Unassembled WGS sequence"/>
</dbReference>
<dbReference type="EMBL" id="RJVU01049301">
    <property type="protein sequence ID" value="ROL42852.1"/>
    <property type="molecule type" value="Genomic_DNA"/>
</dbReference>
<protein>
    <recommendedName>
        <fullName evidence="2">HAT C-terminal dimerisation domain-containing protein</fullName>
    </recommendedName>
</protein>
<organism evidence="3 4">
    <name type="scientific">Anabarilius grahami</name>
    <name type="common">Kanglang fish</name>
    <name type="synonym">Barilius grahami</name>
    <dbReference type="NCBI Taxonomy" id="495550"/>
    <lineage>
        <taxon>Eukaryota</taxon>
        <taxon>Metazoa</taxon>
        <taxon>Chordata</taxon>
        <taxon>Craniata</taxon>
        <taxon>Vertebrata</taxon>
        <taxon>Euteleostomi</taxon>
        <taxon>Actinopterygii</taxon>
        <taxon>Neopterygii</taxon>
        <taxon>Teleostei</taxon>
        <taxon>Ostariophysi</taxon>
        <taxon>Cypriniformes</taxon>
        <taxon>Xenocyprididae</taxon>
        <taxon>Xenocypridinae</taxon>
        <taxon>Xenocypridinae incertae sedis</taxon>
        <taxon>Anabarilius</taxon>
    </lineage>
</organism>